<evidence type="ECO:0008006" key="4">
    <source>
        <dbReference type="Google" id="ProtNLM"/>
    </source>
</evidence>
<dbReference type="Proteomes" id="UP000006447">
    <property type="component" value="Unassembled WGS sequence"/>
</dbReference>
<dbReference type="InterPro" id="IPR029058">
    <property type="entry name" value="AB_hydrolase_fold"/>
</dbReference>
<organism evidence="2 3">
    <name type="scientific">Rhodococcus opacus RKJ300 = JCM 13270</name>
    <dbReference type="NCBI Taxonomy" id="1165867"/>
    <lineage>
        <taxon>Bacteria</taxon>
        <taxon>Bacillati</taxon>
        <taxon>Actinomycetota</taxon>
        <taxon>Actinomycetes</taxon>
        <taxon>Mycobacteriales</taxon>
        <taxon>Nocardiaceae</taxon>
        <taxon>Rhodococcus</taxon>
    </lineage>
</organism>
<protein>
    <recommendedName>
        <fullName evidence="4">Hydrolase</fullName>
    </recommendedName>
</protein>
<dbReference type="RefSeq" id="WP_007297227.1">
    <property type="nucleotide sequence ID" value="NZ_AJJH01000049.1"/>
</dbReference>
<evidence type="ECO:0000256" key="1">
    <source>
        <dbReference type="SAM" id="MobiDB-lite"/>
    </source>
</evidence>
<dbReference type="AlphaFoldDB" id="I0WTZ5"/>
<evidence type="ECO:0000313" key="3">
    <source>
        <dbReference type="Proteomes" id="UP000006447"/>
    </source>
</evidence>
<reference evidence="2 3" key="1">
    <citation type="journal article" date="2012" name="J. Bacteriol.">
        <title>Draft genome sequence of the nitrophenol-degrading actinomycete Rhodococcus imtechensis RKJ300.</title>
        <authorList>
            <person name="Vikram S."/>
            <person name="Kumar S."/>
            <person name="Subramanian S."/>
            <person name="Raghava G.P."/>
        </authorList>
    </citation>
    <scope>NUCLEOTIDE SEQUENCE [LARGE SCALE GENOMIC DNA]</scope>
    <source>
        <strain evidence="2 3">RKJ300</strain>
    </source>
</reference>
<dbReference type="Gene3D" id="3.40.50.1820">
    <property type="entry name" value="alpha/beta hydrolase"/>
    <property type="match status" value="1"/>
</dbReference>
<dbReference type="SUPFAM" id="SSF53474">
    <property type="entry name" value="alpha/beta-Hydrolases"/>
    <property type="match status" value="1"/>
</dbReference>
<feature type="region of interest" description="Disordered" evidence="1">
    <location>
        <begin position="1"/>
        <end position="23"/>
    </location>
</feature>
<gene>
    <name evidence="2" type="ORF">W59_11046</name>
</gene>
<name>I0WTZ5_RHOOP</name>
<proteinExistence type="predicted"/>
<evidence type="ECO:0000313" key="2">
    <source>
        <dbReference type="EMBL" id="EID79861.1"/>
    </source>
</evidence>
<dbReference type="PATRIC" id="fig|1165867.3.peg.2248"/>
<dbReference type="EMBL" id="AJJH01000049">
    <property type="protein sequence ID" value="EID79861.1"/>
    <property type="molecule type" value="Genomic_DNA"/>
</dbReference>
<comment type="caution">
    <text evidence="2">The sequence shown here is derived from an EMBL/GenBank/DDBJ whole genome shotgun (WGS) entry which is preliminary data.</text>
</comment>
<accession>I0WTZ5</accession>
<sequence>MTPILLRTSGQDRGSHRINGRTESHPLTEAIARVDHLRHRSAPPWVVENRCRKSTSKNPVLGSVDTQPGLPSAATVGKPYPMRLGGVEVSRSQWTHRQVARGGAVLSVRDNGREQAPAVVLLTGLGTSQRTWDPLAHLP</sequence>